<comment type="similarity">
    <text evidence="2">Belongs to the peptidase C59 family.</text>
</comment>
<evidence type="ECO:0000256" key="3">
    <source>
        <dbReference type="ARBA" id="ARBA00022801"/>
    </source>
</evidence>
<dbReference type="GO" id="GO:0006629">
    <property type="term" value="P:lipid metabolic process"/>
    <property type="evidence" value="ECO:0007669"/>
    <property type="project" value="UniProtKB-KW"/>
</dbReference>
<comment type="catalytic activity">
    <reaction evidence="9">
        <text>taurodeoxycholate + H2O = deoxycholate + taurine</text>
        <dbReference type="Rhea" id="RHEA:47556"/>
        <dbReference type="ChEBI" id="CHEBI:15377"/>
        <dbReference type="ChEBI" id="CHEBI:23614"/>
        <dbReference type="ChEBI" id="CHEBI:36261"/>
        <dbReference type="ChEBI" id="CHEBI:507393"/>
    </reaction>
    <physiologicalReaction direction="left-to-right" evidence="9">
        <dbReference type="Rhea" id="RHEA:47557"/>
    </physiologicalReaction>
</comment>
<dbReference type="PANTHER" id="PTHR35527:SF2">
    <property type="entry name" value="HYDROLASE"/>
    <property type="match status" value="1"/>
</dbReference>
<dbReference type="EMBL" id="DVLW01000183">
    <property type="protein sequence ID" value="HIT94858.1"/>
    <property type="molecule type" value="Genomic_DNA"/>
</dbReference>
<evidence type="ECO:0000313" key="12">
    <source>
        <dbReference type="Proteomes" id="UP000824160"/>
    </source>
</evidence>
<dbReference type="InterPro" id="IPR029055">
    <property type="entry name" value="Ntn_hydrolases_N"/>
</dbReference>
<comment type="catalytic activity">
    <reaction evidence="8">
        <text>cholate + taurine = taurocholate + H2O</text>
        <dbReference type="Rhea" id="RHEA:47108"/>
        <dbReference type="ChEBI" id="CHEBI:15377"/>
        <dbReference type="ChEBI" id="CHEBI:29747"/>
        <dbReference type="ChEBI" id="CHEBI:36257"/>
        <dbReference type="ChEBI" id="CHEBI:507393"/>
    </reaction>
    <physiologicalReaction direction="right-to-left" evidence="8">
        <dbReference type="Rhea" id="RHEA:47110"/>
    </physiologicalReaction>
</comment>
<protein>
    <recommendedName>
        <fullName evidence="5">choloylglycine hydrolase</fullName>
        <ecNumber evidence="5">3.5.1.24</ecNumber>
    </recommendedName>
    <alternativeName>
        <fullName evidence="6">Bile salt hydrolase</fullName>
    </alternativeName>
    <alternativeName>
        <fullName evidence="7">Choloylglycine hydrolase</fullName>
    </alternativeName>
</protein>
<evidence type="ECO:0000256" key="5">
    <source>
        <dbReference type="ARBA" id="ARBA00044769"/>
    </source>
</evidence>
<evidence type="ECO:0000256" key="8">
    <source>
        <dbReference type="ARBA" id="ARBA00047285"/>
    </source>
</evidence>
<gene>
    <name evidence="11" type="ORF">IAC43_06700</name>
</gene>
<evidence type="ECO:0000256" key="9">
    <source>
        <dbReference type="ARBA" id="ARBA00048897"/>
    </source>
</evidence>
<evidence type="ECO:0000256" key="4">
    <source>
        <dbReference type="ARBA" id="ARBA00023098"/>
    </source>
</evidence>
<dbReference type="GO" id="GO:0045302">
    <property type="term" value="F:choloylglycine hydrolase activity"/>
    <property type="evidence" value="ECO:0007669"/>
    <property type="project" value="UniProtKB-EC"/>
</dbReference>
<reference evidence="11" key="2">
    <citation type="journal article" date="2021" name="PeerJ">
        <title>Extensive microbial diversity within the chicken gut microbiome revealed by metagenomics and culture.</title>
        <authorList>
            <person name="Gilroy R."/>
            <person name="Ravi A."/>
            <person name="Getino M."/>
            <person name="Pursley I."/>
            <person name="Horton D.L."/>
            <person name="Alikhan N.F."/>
            <person name="Baker D."/>
            <person name="Gharbi K."/>
            <person name="Hall N."/>
            <person name="Watson M."/>
            <person name="Adriaenssens E.M."/>
            <person name="Foster-Nyarko E."/>
            <person name="Jarju S."/>
            <person name="Secka A."/>
            <person name="Antonio M."/>
            <person name="Oren A."/>
            <person name="Chaudhuri R.R."/>
            <person name="La Ragione R."/>
            <person name="Hildebrand F."/>
            <person name="Pallen M.J."/>
        </authorList>
    </citation>
    <scope>NUCLEOTIDE SEQUENCE</scope>
    <source>
        <strain evidence="11">ChiBcec7-5410</strain>
    </source>
</reference>
<evidence type="ECO:0000256" key="6">
    <source>
        <dbReference type="ARBA" id="ARBA00044804"/>
    </source>
</evidence>
<name>A0A9D1KRA5_9FIRM</name>
<dbReference type="InterPro" id="IPR029132">
    <property type="entry name" value="CBAH/NAAA_C"/>
</dbReference>
<comment type="caution">
    <text evidence="11">The sequence shown here is derived from an EMBL/GenBank/DDBJ whole genome shotgun (WGS) entry which is preliminary data.</text>
</comment>
<dbReference type="CDD" id="cd00542">
    <property type="entry name" value="Ntn_PVA"/>
    <property type="match status" value="1"/>
</dbReference>
<evidence type="ECO:0000259" key="10">
    <source>
        <dbReference type="Pfam" id="PF02275"/>
    </source>
</evidence>
<dbReference type="SUPFAM" id="SSF56235">
    <property type="entry name" value="N-terminal nucleophile aminohydrolases (Ntn hydrolases)"/>
    <property type="match status" value="1"/>
</dbReference>
<evidence type="ECO:0000256" key="7">
    <source>
        <dbReference type="ARBA" id="ARBA00044806"/>
    </source>
</evidence>
<keyword evidence="4" id="KW-0443">Lipid metabolism</keyword>
<sequence length="323" mass="36194">MCTAVSFTTADHYFGRTLDLSYSYGETVTITPRHYPFHFRRMETNDNHYAIIGMAIVRDGYPLYYDAANEKGLAIAGLNFPGNAVYFPETEGKDNVSPFELIPWILGQCATLAEARQRLERIHLVNIPFSDEMPLAPLHWMIADATGAITLEQTADGLKIYDNPTGVMANNPPFDYQMFNLNNYMNLTSEPPVNRFCPDLPLRPYCLGMGGIGLPGDLSSTSRFVRVAFTRLNSVCGCSESESVSQFFHILGSVHQTRGCAKTEDGYEITVYTSCCNTSKGIYYYTTYENQQITAVELSHENLDGNAVIVYPLITDTQIRRQN</sequence>
<proteinExistence type="inferred from homology"/>
<comment type="pathway">
    <text evidence="1">Lipid metabolism; bile acid biosynthesis.</text>
</comment>
<dbReference type="AlphaFoldDB" id="A0A9D1KRA5"/>
<accession>A0A9D1KRA5</accession>
<dbReference type="NCBIfam" id="NF038245">
    <property type="entry name" value="bile_salt_hydro"/>
    <property type="match status" value="1"/>
</dbReference>
<dbReference type="EC" id="3.5.1.24" evidence="5"/>
<evidence type="ECO:0000256" key="1">
    <source>
        <dbReference type="ARBA" id="ARBA00004860"/>
    </source>
</evidence>
<organism evidence="11 12">
    <name type="scientific">Candidatus Faecivivens stercoripullorum</name>
    <dbReference type="NCBI Taxonomy" id="2840805"/>
    <lineage>
        <taxon>Bacteria</taxon>
        <taxon>Bacillati</taxon>
        <taxon>Bacillota</taxon>
        <taxon>Clostridia</taxon>
        <taxon>Eubacteriales</taxon>
        <taxon>Oscillospiraceae</taxon>
        <taxon>Oscillospiraceae incertae sedis</taxon>
        <taxon>Candidatus Faecivivens</taxon>
    </lineage>
</organism>
<dbReference type="PANTHER" id="PTHR35527">
    <property type="entry name" value="CHOLOYLGLYCINE HYDROLASE"/>
    <property type="match status" value="1"/>
</dbReference>
<reference evidence="11" key="1">
    <citation type="submission" date="2020-10" db="EMBL/GenBank/DDBJ databases">
        <authorList>
            <person name="Gilroy R."/>
        </authorList>
    </citation>
    <scope>NUCLEOTIDE SEQUENCE</scope>
    <source>
        <strain evidence="11">ChiBcec7-5410</strain>
    </source>
</reference>
<dbReference type="Pfam" id="PF02275">
    <property type="entry name" value="CBAH"/>
    <property type="match status" value="1"/>
</dbReference>
<keyword evidence="3 11" id="KW-0378">Hydrolase</keyword>
<dbReference type="InterPro" id="IPR052193">
    <property type="entry name" value="Peptidase_C59"/>
</dbReference>
<evidence type="ECO:0000256" key="2">
    <source>
        <dbReference type="ARBA" id="ARBA00006625"/>
    </source>
</evidence>
<evidence type="ECO:0000313" key="11">
    <source>
        <dbReference type="EMBL" id="HIT94858.1"/>
    </source>
</evidence>
<dbReference type="Proteomes" id="UP000824160">
    <property type="component" value="Unassembled WGS sequence"/>
</dbReference>
<dbReference type="InterPro" id="IPR047711">
    <property type="entry name" value="CBAH"/>
</dbReference>
<dbReference type="Gene3D" id="3.60.60.10">
    <property type="entry name" value="Penicillin V Acylase, Chain A"/>
    <property type="match status" value="1"/>
</dbReference>
<feature type="domain" description="Choloylglycine hydrolase/NAAA C-terminal" evidence="10">
    <location>
        <begin position="2"/>
        <end position="311"/>
    </location>
</feature>